<gene>
    <name evidence="2" type="primary">OSJNBa0008C11.28</name>
</gene>
<evidence type="ECO:0000313" key="3">
    <source>
        <dbReference type="Proteomes" id="UP000000763"/>
    </source>
</evidence>
<feature type="region of interest" description="Disordered" evidence="1">
    <location>
        <begin position="1"/>
        <end position="20"/>
    </location>
</feature>
<evidence type="ECO:0000256" key="1">
    <source>
        <dbReference type="SAM" id="MobiDB-lite"/>
    </source>
</evidence>
<reference evidence="3" key="1">
    <citation type="journal article" date="2005" name="Nature">
        <title>The map-based sequence of the rice genome.</title>
        <authorList>
            <consortium name="International rice genome sequencing project (IRGSP)"/>
            <person name="Matsumoto T."/>
            <person name="Wu J."/>
            <person name="Kanamori H."/>
            <person name="Katayose Y."/>
            <person name="Fujisawa M."/>
            <person name="Namiki N."/>
            <person name="Mizuno H."/>
            <person name="Yamamoto K."/>
            <person name="Antonio B.A."/>
            <person name="Baba T."/>
            <person name="Sakata K."/>
            <person name="Nagamura Y."/>
            <person name="Aoki H."/>
            <person name="Arikawa K."/>
            <person name="Arita K."/>
            <person name="Bito T."/>
            <person name="Chiden Y."/>
            <person name="Fujitsuka N."/>
            <person name="Fukunaka R."/>
            <person name="Hamada M."/>
            <person name="Harada C."/>
            <person name="Hayashi A."/>
            <person name="Hijishita S."/>
            <person name="Honda M."/>
            <person name="Hosokawa S."/>
            <person name="Ichikawa Y."/>
            <person name="Idonuma A."/>
            <person name="Iijima M."/>
            <person name="Ikeda M."/>
            <person name="Ikeno M."/>
            <person name="Ito K."/>
            <person name="Ito S."/>
            <person name="Ito T."/>
            <person name="Ito Y."/>
            <person name="Ito Y."/>
            <person name="Iwabuchi A."/>
            <person name="Kamiya K."/>
            <person name="Karasawa W."/>
            <person name="Kurita K."/>
            <person name="Katagiri S."/>
            <person name="Kikuta A."/>
            <person name="Kobayashi H."/>
            <person name="Kobayashi N."/>
            <person name="Machita K."/>
            <person name="Maehara T."/>
            <person name="Masukawa M."/>
            <person name="Mizubayashi T."/>
            <person name="Mukai Y."/>
            <person name="Nagasaki H."/>
            <person name="Nagata Y."/>
            <person name="Naito S."/>
            <person name="Nakashima M."/>
            <person name="Nakama Y."/>
            <person name="Nakamichi Y."/>
            <person name="Nakamura M."/>
            <person name="Meguro A."/>
            <person name="Negishi M."/>
            <person name="Ohta I."/>
            <person name="Ohta T."/>
            <person name="Okamoto M."/>
            <person name="Ono N."/>
            <person name="Saji S."/>
            <person name="Sakaguchi M."/>
            <person name="Sakai K."/>
            <person name="Shibata M."/>
            <person name="Shimokawa T."/>
            <person name="Song J."/>
            <person name="Takazaki Y."/>
            <person name="Terasawa K."/>
            <person name="Tsugane M."/>
            <person name="Tsuji K."/>
            <person name="Ueda S."/>
            <person name="Waki K."/>
            <person name="Yamagata H."/>
            <person name="Yamamoto M."/>
            <person name="Yamamoto S."/>
            <person name="Yamane H."/>
            <person name="Yoshiki S."/>
            <person name="Yoshihara R."/>
            <person name="Yukawa K."/>
            <person name="Zhong H."/>
            <person name="Yano M."/>
            <person name="Yuan Q."/>
            <person name="Ouyang S."/>
            <person name="Liu J."/>
            <person name="Jones K.M."/>
            <person name="Gansberger K."/>
            <person name="Moffat K."/>
            <person name="Hill J."/>
            <person name="Bera J."/>
            <person name="Fadrosh D."/>
            <person name="Jin S."/>
            <person name="Johri S."/>
            <person name="Kim M."/>
            <person name="Overton L."/>
            <person name="Reardon M."/>
            <person name="Tsitrin T."/>
            <person name="Vuong H."/>
            <person name="Weaver B."/>
            <person name="Ciecko A."/>
            <person name="Tallon L."/>
            <person name="Jackson J."/>
            <person name="Pai G."/>
            <person name="Aken S.V."/>
            <person name="Utterback T."/>
            <person name="Reidmuller S."/>
            <person name="Feldblyum T."/>
            <person name="Hsiao J."/>
            <person name="Zismann V."/>
            <person name="Iobst S."/>
            <person name="de Vazeille A.R."/>
            <person name="Buell C.R."/>
            <person name="Ying K."/>
            <person name="Li Y."/>
            <person name="Lu T."/>
            <person name="Huang Y."/>
            <person name="Zhao Q."/>
            <person name="Feng Q."/>
            <person name="Zhang L."/>
            <person name="Zhu J."/>
            <person name="Weng Q."/>
            <person name="Mu J."/>
            <person name="Lu Y."/>
            <person name="Fan D."/>
            <person name="Liu Y."/>
            <person name="Guan J."/>
            <person name="Zhang Y."/>
            <person name="Yu S."/>
            <person name="Liu X."/>
            <person name="Zhang Y."/>
            <person name="Hong G."/>
            <person name="Han B."/>
            <person name="Choisne N."/>
            <person name="Demange N."/>
            <person name="Orjeda G."/>
            <person name="Samain S."/>
            <person name="Cattolico L."/>
            <person name="Pelletier E."/>
            <person name="Couloux A."/>
            <person name="Segurens B."/>
            <person name="Wincker P."/>
            <person name="D'Hont A."/>
            <person name="Scarpelli C."/>
            <person name="Weissenbach J."/>
            <person name="Salanoubat M."/>
            <person name="Quetier F."/>
            <person name="Yu Y."/>
            <person name="Kim H.R."/>
            <person name="Rambo T."/>
            <person name="Currie J."/>
            <person name="Collura K."/>
            <person name="Luo M."/>
            <person name="Yang T."/>
            <person name="Ammiraju J.S.S."/>
            <person name="Engler F."/>
            <person name="Soderlund C."/>
            <person name="Wing R.A."/>
            <person name="Palmer L.E."/>
            <person name="de la Bastide M."/>
            <person name="Spiegel L."/>
            <person name="Nascimento L."/>
            <person name="Zutavern T."/>
            <person name="O'Shaughnessy A."/>
            <person name="Dike S."/>
            <person name="Dedhia N."/>
            <person name="Preston R."/>
            <person name="Balija V."/>
            <person name="McCombie W.R."/>
            <person name="Chow T."/>
            <person name="Chen H."/>
            <person name="Chung M."/>
            <person name="Chen C."/>
            <person name="Shaw J."/>
            <person name="Wu H."/>
            <person name="Hsiao K."/>
            <person name="Chao Y."/>
            <person name="Chu M."/>
            <person name="Cheng C."/>
            <person name="Hour A."/>
            <person name="Lee P."/>
            <person name="Lin S."/>
            <person name="Lin Y."/>
            <person name="Liou J."/>
            <person name="Liu S."/>
            <person name="Hsing Y."/>
            <person name="Raghuvanshi S."/>
            <person name="Mohanty A."/>
            <person name="Bharti A.K."/>
            <person name="Gaur A."/>
            <person name="Gupta V."/>
            <person name="Kumar D."/>
            <person name="Ravi V."/>
            <person name="Vij S."/>
            <person name="Kapur A."/>
            <person name="Khurana P."/>
            <person name="Khurana P."/>
            <person name="Khurana J.P."/>
            <person name="Tyagi A.K."/>
            <person name="Gaikwad K."/>
            <person name="Singh A."/>
            <person name="Dalal V."/>
            <person name="Srivastava S."/>
            <person name="Dixit A."/>
            <person name="Pal A.K."/>
            <person name="Ghazi I.A."/>
            <person name="Yadav M."/>
            <person name="Pandit A."/>
            <person name="Bhargava A."/>
            <person name="Sureshbabu K."/>
            <person name="Batra K."/>
            <person name="Sharma T.R."/>
            <person name="Mohapatra T."/>
            <person name="Singh N.K."/>
            <person name="Messing J."/>
            <person name="Nelson A.B."/>
            <person name="Fuks G."/>
            <person name="Kavchok S."/>
            <person name="Keizer G."/>
            <person name="Linton E."/>
            <person name="Llaca V."/>
            <person name="Song R."/>
            <person name="Tanyolac B."/>
            <person name="Young S."/>
            <person name="Ho-Il K."/>
            <person name="Hahn J.H."/>
            <person name="Sangsakoo G."/>
            <person name="Vanavichit A."/>
            <person name="de Mattos Luiz.A.T."/>
            <person name="Zimmer P.D."/>
            <person name="Malone G."/>
            <person name="Dellagostin O."/>
            <person name="de Oliveira A.C."/>
            <person name="Bevan M."/>
            <person name="Bancroft I."/>
            <person name="Minx P."/>
            <person name="Cordum H."/>
            <person name="Wilson R."/>
            <person name="Cheng Z."/>
            <person name="Jin W."/>
            <person name="Jiang J."/>
            <person name="Leong S.A."/>
            <person name="Iwama H."/>
            <person name="Gojobori T."/>
            <person name="Itoh T."/>
            <person name="Niimura Y."/>
            <person name="Fujii Y."/>
            <person name="Habara T."/>
            <person name="Sakai H."/>
            <person name="Sato Y."/>
            <person name="Wilson G."/>
            <person name="Kumar K."/>
            <person name="McCouch S."/>
            <person name="Juretic N."/>
            <person name="Hoen D."/>
            <person name="Wright S."/>
            <person name="Bruskiewich R."/>
            <person name="Bureau T."/>
            <person name="Miyao A."/>
            <person name="Hirochika H."/>
            <person name="Nishikawa T."/>
            <person name="Kadowaki K."/>
            <person name="Sugiura M."/>
            <person name="Burr B."/>
            <person name="Sasaki T."/>
        </authorList>
    </citation>
    <scope>NUCLEOTIDE SEQUENCE [LARGE SCALE GENOMIC DNA]</scope>
    <source>
        <strain evidence="3">cv. Nipponbare</strain>
    </source>
</reference>
<protein>
    <submittedName>
        <fullName evidence="2">Uncharacterized protein</fullName>
    </submittedName>
</protein>
<organism evidence="2 3">
    <name type="scientific">Oryza sativa subsp. japonica</name>
    <name type="common">Rice</name>
    <dbReference type="NCBI Taxonomy" id="39947"/>
    <lineage>
        <taxon>Eukaryota</taxon>
        <taxon>Viridiplantae</taxon>
        <taxon>Streptophyta</taxon>
        <taxon>Embryophyta</taxon>
        <taxon>Tracheophyta</taxon>
        <taxon>Spermatophyta</taxon>
        <taxon>Magnoliopsida</taxon>
        <taxon>Liliopsida</taxon>
        <taxon>Poales</taxon>
        <taxon>Poaceae</taxon>
        <taxon>BOP clade</taxon>
        <taxon>Oryzoideae</taxon>
        <taxon>Oryzeae</taxon>
        <taxon>Oryzinae</taxon>
        <taxon>Oryza</taxon>
        <taxon>Oryza sativa</taxon>
    </lineage>
</organism>
<evidence type="ECO:0000313" key="2">
    <source>
        <dbReference type="EMBL" id="BAC83680.1"/>
    </source>
</evidence>
<sequence length="86" mass="9043">MPTYGSRRPPSAEAGGRLVTWPGAPERRRWVGAAAAARGISVPRPAVRRHEEWRSAARCGGRTHGGMAHGPRLGGDSAAALITSHP</sequence>
<dbReference type="Proteomes" id="UP000000763">
    <property type="component" value="Chromosome 7"/>
</dbReference>
<dbReference type="EMBL" id="AP005098">
    <property type="protein sequence ID" value="BAC83680.1"/>
    <property type="molecule type" value="Genomic_DNA"/>
</dbReference>
<accession>Q6Z5V0</accession>
<reference evidence="3" key="2">
    <citation type="journal article" date="2008" name="Nucleic Acids Res.">
        <title>The rice annotation project database (RAP-DB): 2008 update.</title>
        <authorList>
            <consortium name="The rice annotation project (RAP)"/>
        </authorList>
    </citation>
    <scope>GENOME REANNOTATION</scope>
    <source>
        <strain evidence="3">cv. Nipponbare</strain>
    </source>
</reference>
<proteinExistence type="predicted"/>
<name>Q6Z5V0_ORYSJ</name>
<dbReference type="AlphaFoldDB" id="Q6Z5V0"/>